<sequence length="87" mass="10091">MDWVTGVVPGGKEKFNSCLIIVDRFSKSKIIKGRKIRLNGKDQRQYLVHFKIQTAEKDKWLAEDSIPDGNLHLRRLGSSRRTEQSHQ</sequence>
<accession>A0A9Q3ENI6</accession>
<keyword evidence="2" id="KW-1185">Reference proteome</keyword>
<dbReference type="AlphaFoldDB" id="A0A9Q3ENI6"/>
<proteinExistence type="predicted"/>
<organism evidence="1 2">
    <name type="scientific">Austropuccinia psidii MF-1</name>
    <dbReference type="NCBI Taxonomy" id="1389203"/>
    <lineage>
        <taxon>Eukaryota</taxon>
        <taxon>Fungi</taxon>
        <taxon>Dikarya</taxon>
        <taxon>Basidiomycota</taxon>
        <taxon>Pucciniomycotina</taxon>
        <taxon>Pucciniomycetes</taxon>
        <taxon>Pucciniales</taxon>
        <taxon>Sphaerophragmiaceae</taxon>
        <taxon>Austropuccinia</taxon>
    </lineage>
</organism>
<evidence type="ECO:0000313" key="2">
    <source>
        <dbReference type="Proteomes" id="UP000765509"/>
    </source>
</evidence>
<evidence type="ECO:0000313" key="1">
    <source>
        <dbReference type="EMBL" id="MBW0524444.1"/>
    </source>
</evidence>
<comment type="caution">
    <text evidence="1">The sequence shown here is derived from an EMBL/GenBank/DDBJ whole genome shotgun (WGS) entry which is preliminary data.</text>
</comment>
<protein>
    <submittedName>
        <fullName evidence="1">Uncharacterized protein</fullName>
    </submittedName>
</protein>
<name>A0A9Q3ENI6_9BASI</name>
<gene>
    <name evidence="1" type="ORF">O181_064159</name>
</gene>
<reference evidence="1" key="1">
    <citation type="submission" date="2021-03" db="EMBL/GenBank/DDBJ databases">
        <title>Draft genome sequence of rust myrtle Austropuccinia psidii MF-1, a brazilian biotype.</title>
        <authorList>
            <person name="Quecine M.C."/>
            <person name="Pachon D.M.R."/>
            <person name="Bonatelli M.L."/>
            <person name="Correr F.H."/>
            <person name="Franceschini L.M."/>
            <person name="Leite T.F."/>
            <person name="Margarido G.R.A."/>
            <person name="Almeida C.A."/>
            <person name="Ferrarezi J.A."/>
            <person name="Labate C.A."/>
        </authorList>
    </citation>
    <scope>NUCLEOTIDE SEQUENCE</scope>
    <source>
        <strain evidence="1">MF-1</strain>
    </source>
</reference>
<dbReference type="EMBL" id="AVOT02031050">
    <property type="protein sequence ID" value="MBW0524444.1"/>
    <property type="molecule type" value="Genomic_DNA"/>
</dbReference>
<dbReference type="Proteomes" id="UP000765509">
    <property type="component" value="Unassembled WGS sequence"/>
</dbReference>